<sequence length="113" mass="13108">MQYAGVLIIAISTASGLGEEQDNEIYDRLINICWLLNYLQYGRTNNWQPSYPQFPPQLLLVKRSQEQIEEEGGNEEVDSQLINDNEIREEANWTKGAIMNIFIDGSNPKPRWY</sequence>
<comment type="caution">
    <text evidence="1">The sequence shown here is derived from an EMBL/GenBank/DDBJ whole genome shotgun (WGS) entry which is preliminary data.</text>
</comment>
<dbReference type="AlphaFoldDB" id="A0A5J4UZ07"/>
<evidence type="ECO:0000313" key="2">
    <source>
        <dbReference type="Proteomes" id="UP000324800"/>
    </source>
</evidence>
<dbReference type="EMBL" id="SNRW01011281">
    <property type="protein sequence ID" value="KAA6375372.1"/>
    <property type="molecule type" value="Genomic_DNA"/>
</dbReference>
<dbReference type="Proteomes" id="UP000324800">
    <property type="component" value="Unassembled WGS sequence"/>
</dbReference>
<organism evidence="1 2">
    <name type="scientific">Streblomastix strix</name>
    <dbReference type="NCBI Taxonomy" id="222440"/>
    <lineage>
        <taxon>Eukaryota</taxon>
        <taxon>Metamonada</taxon>
        <taxon>Preaxostyla</taxon>
        <taxon>Oxymonadida</taxon>
        <taxon>Streblomastigidae</taxon>
        <taxon>Streblomastix</taxon>
    </lineage>
</organism>
<reference evidence="1 2" key="1">
    <citation type="submission" date="2019-03" db="EMBL/GenBank/DDBJ databases">
        <title>Single cell metagenomics reveals metabolic interactions within the superorganism composed of flagellate Streblomastix strix and complex community of Bacteroidetes bacteria on its surface.</title>
        <authorList>
            <person name="Treitli S.C."/>
            <person name="Kolisko M."/>
            <person name="Husnik F."/>
            <person name="Keeling P."/>
            <person name="Hampl V."/>
        </authorList>
    </citation>
    <scope>NUCLEOTIDE SEQUENCE [LARGE SCALE GENOMIC DNA]</scope>
    <source>
        <strain evidence="1">ST1C</strain>
    </source>
</reference>
<gene>
    <name evidence="1" type="ORF">EZS28_029100</name>
</gene>
<accession>A0A5J4UZ07</accession>
<protein>
    <submittedName>
        <fullName evidence="1">Uncharacterized protein</fullName>
    </submittedName>
</protein>
<evidence type="ECO:0000313" key="1">
    <source>
        <dbReference type="EMBL" id="KAA6375372.1"/>
    </source>
</evidence>
<name>A0A5J4UZ07_9EUKA</name>
<proteinExistence type="predicted"/>